<evidence type="ECO:0000256" key="1">
    <source>
        <dbReference type="SAM" id="SignalP"/>
    </source>
</evidence>
<evidence type="ECO:0000313" key="4">
    <source>
        <dbReference type="Proteomes" id="UP000094609"/>
    </source>
</evidence>
<reference evidence="4" key="1">
    <citation type="submission" date="2016-08" db="EMBL/GenBank/DDBJ databases">
        <title>Complete genome sequence of the organohalide-respiring Epsilonproteobacterium Sulfurospirillum halorespirans.</title>
        <authorList>
            <person name="Goris T."/>
            <person name="Zimmermann J."/>
            <person name="Schenz B."/>
            <person name="Lemos M."/>
            <person name="Hackermueller J."/>
            <person name="Diekert G."/>
        </authorList>
    </citation>
    <scope>NUCLEOTIDE SEQUENCE [LARGE SCALE GENOMIC DNA]</scope>
    <source>
        <strain>DSM 13726</strain>
        <strain evidence="4">PCE-M2</strain>
    </source>
</reference>
<dbReference type="SUPFAM" id="SSF53474">
    <property type="entry name" value="alpha/beta-Hydrolases"/>
    <property type="match status" value="1"/>
</dbReference>
<dbReference type="PANTHER" id="PTHR22946:SF0">
    <property type="entry name" value="DIENELACTONE HYDROLASE DOMAIN-CONTAINING PROTEIN"/>
    <property type="match status" value="1"/>
</dbReference>
<name>A0A1D7TGT9_9BACT</name>
<feature type="domain" description="Dienelactone hydrolase" evidence="2">
    <location>
        <begin position="34"/>
        <end position="242"/>
    </location>
</feature>
<dbReference type="InterPro" id="IPR050261">
    <property type="entry name" value="FrsA_esterase"/>
</dbReference>
<dbReference type="Pfam" id="PF01738">
    <property type="entry name" value="DLH"/>
    <property type="match status" value="1"/>
</dbReference>
<dbReference type="PATRIC" id="fig|1193502.14.peg.455"/>
<evidence type="ECO:0000259" key="2">
    <source>
        <dbReference type="Pfam" id="PF01738"/>
    </source>
</evidence>
<accession>A0A1D7TGT9</accession>
<sequence length="246" mass="27129">MKKFLVATIMLCLATWGFAKEGFVTYVVDGKMYEGYYSTPSDEAPLVFIIHDWDGLNEYEMTRAKMLNDLGYGAFAIDLFGKGVKPVTIDEKKALTNALYKDRAKMRKLLDASYQAARKEGANVANSIGIGYCFGGAALLEMARMGTSLKGFVSFHGGLATPAGEDYTQTKGFVLILHGSADESVSLDEFAGLAKELEKTGIKHEMITYSGAPHAFTVFGTDRYREAADKKSWRRLVEFVDETLSK</sequence>
<dbReference type="STRING" id="1193502.SHALO_0442"/>
<proteinExistence type="predicted"/>
<protein>
    <submittedName>
        <fullName evidence="3">Putative hydrolase</fullName>
    </submittedName>
</protein>
<keyword evidence="4" id="KW-1185">Reference proteome</keyword>
<organism evidence="3 4">
    <name type="scientific">Sulfurospirillum halorespirans DSM 13726</name>
    <dbReference type="NCBI Taxonomy" id="1193502"/>
    <lineage>
        <taxon>Bacteria</taxon>
        <taxon>Pseudomonadati</taxon>
        <taxon>Campylobacterota</taxon>
        <taxon>Epsilonproteobacteria</taxon>
        <taxon>Campylobacterales</taxon>
        <taxon>Sulfurospirillaceae</taxon>
        <taxon>Sulfurospirillum</taxon>
    </lineage>
</organism>
<dbReference type="GO" id="GO:0016787">
    <property type="term" value="F:hydrolase activity"/>
    <property type="evidence" value="ECO:0007669"/>
    <property type="project" value="UniProtKB-KW"/>
</dbReference>
<dbReference type="Gene3D" id="3.40.50.1820">
    <property type="entry name" value="alpha/beta hydrolase"/>
    <property type="match status" value="1"/>
</dbReference>
<evidence type="ECO:0000313" key="3">
    <source>
        <dbReference type="EMBL" id="AOO64238.1"/>
    </source>
</evidence>
<keyword evidence="3" id="KW-0378">Hydrolase</keyword>
<dbReference type="InterPro" id="IPR029058">
    <property type="entry name" value="AB_hydrolase_fold"/>
</dbReference>
<dbReference type="EMBL" id="CP017111">
    <property type="protein sequence ID" value="AOO64238.1"/>
    <property type="molecule type" value="Genomic_DNA"/>
</dbReference>
<keyword evidence="1" id="KW-0732">Signal</keyword>
<feature type="chain" id="PRO_5009099363" evidence="1">
    <location>
        <begin position="20"/>
        <end position="246"/>
    </location>
</feature>
<dbReference type="Proteomes" id="UP000094609">
    <property type="component" value="Chromosome"/>
</dbReference>
<dbReference type="AlphaFoldDB" id="A0A1D7TGT9"/>
<dbReference type="KEGG" id="shal:SHALO_0442"/>
<feature type="signal peptide" evidence="1">
    <location>
        <begin position="1"/>
        <end position="19"/>
    </location>
</feature>
<dbReference type="PANTHER" id="PTHR22946">
    <property type="entry name" value="DIENELACTONE HYDROLASE DOMAIN-CONTAINING PROTEIN-RELATED"/>
    <property type="match status" value="1"/>
</dbReference>
<gene>
    <name evidence="3" type="ORF">SHALO_0442</name>
</gene>
<dbReference type="InterPro" id="IPR002925">
    <property type="entry name" value="Dienelactn_hydro"/>
</dbReference>
<dbReference type="RefSeq" id="WP_069477194.1">
    <property type="nucleotide sequence ID" value="NZ_CP017111.1"/>
</dbReference>